<feature type="transmembrane region" description="Helical" evidence="1">
    <location>
        <begin position="29"/>
        <end position="53"/>
    </location>
</feature>
<accession>A0A9N9KMF5</accession>
<name>A0A9N9KMF5_9HELO</name>
<evidence type="ECO:0000313" key="3">
    <source>
        <dbReference type="Proteomes" id="UP000696280"/>
    </source>
</evidence>
<keyword evidence="1" id="KW-0812">Transmembrane</keyword>
<dbReference type="EMBL" id="CAJVRL010000002">
    <property type="protein sequence ID" value="CAG8949378.1"/>
    <property type="molecule type" value="Genomic_DNA"/>
</dbReference>
<evidence type="ECO:0000313" key="2">
    <source>
        <dbReference type="EMBL" id="CAG8949378.1"/>
    </source>
</evidence>
<evidence type="ECO:0000256" key="1">
    <source>
        <dbReference type="SAM" id="Phobius"/>
    </source>
</evidence>
<dbReference type="Proteomes" id="UP000696280">
    <property type="component" value="Unassembled WGS sequence"/>
</dbReference>
<dbReference type="AlphaFoldDB" id="A0A9N9KMF5"/>
<keyword evidence="1" id="KW-0472">Membrane</keyword>
<reference evidence="2" key="1">
    <citation type="submission" date="2021-07" db="EMBL/GenBank/DDBJ databases">
        <authorList>
            <person name="Durling M."/>
        </authorList>
    </citation>
    <scope>NUCLEOTIDE SEQUENCE</scope>
</reference>
<sequence length="62" mass="6751">MPGKYIKGPRTKIRISGVVLGGNDVGERLPWHVVLSLNVTLIFFGIFASCPGLSDQIIEVKL</sequence>
<proteinExistence type="predicted"/>
<organism evidence="2 3">
    <name type="scientific">Hymenoscyphus fraxineus</name>
    <dbReference type="NCBI Taxonomy" id="746836"/>
    <lineage>
        <taxon>Eukaryota</taxon>
        <taxon>Fungi</taxon>
        <taxon>Dikarya</taxon>
        <taxon>Ascomycota</taxon>
        <taxon>Pezizomycotina</taxon>
        <taxon>Leotiomycetes</taxon>
        <taxon>Helotiales</taxon>
        <taxon>Helotiaceae</taxon>
        <taxon>Hymenoscyphus</taxon>
    </lineage>
</organism>
<comment type="caution">
    <text evidence="2">The sequence shown here is derived from an EMBL/GenBank/DDBJ whole genome shotgun (WGS) entry which is preliminary data.</text>
</comment>
<keyword evidence="1" id="KW-1133">Transmembrane helix</keyword>
<keyword evidence="3" id="KW-1185">Reference proteome</keyword>
<gene>
    <name evidence="2" type="ORF">HYFRA_00005005</name>
</gene>
<protein>
    <submittedName>
        <fullName evidence="2">Uncharacterized protein</fullName>
    </submittedName>
</protein>